<evidence type="ECO:0000313" key="2">
    <source>
        <dbReference type="Proteomes" id="UP000436088"/>
    </source>
</evidence>
<dbReference type="Proteomes" id="UP000436088">
    <property type="component" value="Unassembled WGS sequence"/>
</dbReference>
<keyword evidence="2" id="KW-1185">Reference proteome</keyword>
<protein>
    <submittedName>
        <fullName evidence="1">Uncharacterized protein</fullName>
    </submittedName>
</protein>
<reference evidence="1" key="1">
    <citation type="submission" date="2019-09" db="EMBL/GenBank/DDBJ databases">
        <title>Draft genome information of white flower Hibiscus syriacus.</title>
        <authorList>
            <person name="Kim Y.-M."/>
        </authorList>
    </citation>
    <scope>NUCLEOTIDE SEQUENCE [LARGE SCALE GENOMIC DNA]</scope>
    <source>
        <strain evidence="1">YM2019G1</strain>
    </source>
</reference>
<accession>A0A6A2YAS7</accession>
<evidence type="ECO:0000313" key="1">
    <source>
        <dbReference type="EMBL" id="KAE8671589.1"/>
    </source>
</evidence>
<organism evidence="1 2">
    <name type="scientific">Hibiscus syriacus</name>
    <name type="common">Rose of Sharon</name>
    <dbReference type="NCBI Taxonomy" id="106335"/>
    <lineage>
        <taxon>Eukaryota</taxon>
        <taxon>Viridiplantae</taxon>
        <taxon>Streptophyta</taxon>
        <taxon>Embryophyta</taxon>
        <taxon>Tracheophyta</taxon>
        <taxon>Spermatophyta</taxon>
        <taxon>Magnoliopsida</taxon>
        <taxon>eudicotyledons</taxon>
        <taxon>Gunneridae</taxon>
        <taxon>Pentapetalae</taxon>
        <taxon>rosids</taxon>
        <taxon>malvids</taxon>
        <taxon>Malvales</taxon>
        <taxon>Malvaceae</taxon>
        <taxon>Malvoideae</taxon>
        <taxon>Hibiscus</taxon>
    </lineage>
</organism>
<dbReference type="EMBL" id="VEPZ02001467">
    <property type="protein sequence ID" value="KAE8671589.1"/>
    <property type="molecule type" value="Genomic_DNA"/>
</dbReference>
<dbReference type="AlphaFoldDB" id="A0A6A2YAS7"/>
<gene>
    <name evidence="1" type="ORF">F3Y22_tig00111942pilonHSYRG00097</name>
</gene>
<comment type="caution">
    <text evidence="1">The sequence shown here is derived from an EMBL/GenBank/DDBJ whole genome shotgun (WGS) entry which is preliminary data.</text>
</comment>
<name>A0A6A2YAS7_HIBSY</name>
<proteinExistence type="predicted"/>
<sequence length="221" mass="25257">MAWRRVGKKGLESSLIRALASASVGAAAGIRSTPSLDLGLKSITASVKCIHDSSFNSFIWGYRYHKVLNNEPLIRSREFLITVPACLIWTRKDNHANRPKPFKFFNCWIAHEKFMDTVKSSCQVEASISAKKIQFEQLKLSNLDGGWDLEDEKVVQAELIELEAVKISFYKQREKIHWFFTELIGRSDPYVQDCHVNVLGDLLDGILPEFGRELEREVTLR</sequence>